<evidence type="ECO:0000313" key="1">
    <source>
        <dbReference type="EMBL" id="CAL1354038.1"/>
    </source>
</evidence>
<name>A0AAV2CDU3_9ROSI</name>
<evidence type="ECO:0000313" key="2">
    <source>
        <dbReference type="Proteomes" id="UP001497516"/>
    </source>
</evidence>
<dbReference type="Proteomes" id="UP001497516">
    <property type="component" value="Chromosome 1"/>
</dbReference>
<sequence length="141" mass="15906">MPDPRSFCRMLVCIASSTTAEGRHLGVSWIERLTRPFWYPNRVPVTRVLDTPPRFGPSENPLKRRIGIRQAGAPIIGKKRNSDWKTRTTLGLDFLFLLASWRRETAATAGGEVAVGSEFGNWRRRCWCAAAFGHPLINGLR</sequence>
<protein>
    <recommendedName>
        <fullName evidence="3">Secreted protein</fullName>
    </recommendedName>
</protein>
<accession>A0AAV2CDU3</accession>
<gene>
    <name evidence="1" type="ORF">LTRI10_LOCUS1895</name>
</gene>
<dbReference type="AlphaFoldDB" id="A0AAV2CDU3"/>
<organism evidence="1 2">
    <name type="scientific">Linum trigynum</name>
    <dbReference type="NCBI Taxonomy" id="586398"/>
    <lineage>
        <taxon>Eukaryota</taxon>
        <taxon>Viridiplantae</taxon>
        <taxon>Streptophyta</taxon>
        <taxon>Embryophyta</taxon>
        <taxon>Tracheophyta</taxon>
        <taxon>Spermatophyta</taxon>
        <taxon>Magnoliopsida</taxon>
        <taxon>eudicotyledons</taxon>
        <taxon>Gunneridae</taxon>
        <taxon>Pentapetalae</taxon>
        <taxon>rosids</taxon>
        <taxon>fabids</taxon>
        <taxon>Malpighiales</taxon>
        <taxon>Linaceae</taxon>
        <taxon>Linum</taxon>
    </lineage>
</organism>
<keyword evidence="2" id="KW-1185">Reference proteome</keyword>
<reference evidence="1 2" key="1">
    <citation type="submission" date="2024-04" db="EMBL/GenBank/DDBJ databases">
        <authorList>
            <person name="Fracassetti M."/>
        </authorList>
    </citation>
    <scope>NUCLEOTIDE SEQUENCE [LARGE SCALE GENOMIC DNA]</scope>
</reference>
<dbReference type="EMBL" id="OZ034813">
    <property type="protein sequence ID" value="CAL1354038.1"/>
    <property type="molecule type" value="Genomic_DNA"/>
</dbReference>
<evidence type="ECO:0008006" key="3">
    <source>
        <dbReference type="Google" id="ProtNLM"/>
    </source>
</evidence>
<proteinExistence type="predicted"/>